<dbReference type="EMBL" id="UINC01002838">
    <property type="protein sequence ID" value="SVA00801.1"/>
    <property type="molecule type" value="Genomic_DNA"/>
</dbReference>
<accession>A0A381SBX3</accession>
<protein>
    <submittedName>
        <fullName evidence="1">Uncharacterized protein</fullName>
    </submittedName>
</protein>
<sequence length="380" mass="44484">MIRKFFSLSILCLNYFYSQTHFTIPQNVWRISIENEISGGKWKGHDGGDGWKDFTYQLDGIDYIITQQWKRNLLTQSYSIEYGFTDKSTFMLHIPRLQKFKQSHSWTISSDSLIVPMDELLSQYYPKSKTNSGLNNVSLGMNFLLLGNPAWRGGKNKYSLYGGIDITFPFGERLKKYQAKDVDSEGIPNQYKQLPIGNGLTRWRIKAFGELYRKLWGRLINVNWLVNLSSFNRDIINPPISFLWIQETSADSISRAIGDAVLYEQGKQIYGSIQGQMEIWPQRMFFAVGMDWMLSGRDQYFSSSDAWDKWMVSRKNYDSRKNVATQFLKFNFLNVDPFKQFGPIPFELEVGVRWFVPFLTYQTFGYTSSWIRISSYFQAW</sequence>
<proteinExistence type="predicted"/>
<evidence type="ECO:0000313" key="1">
    <source>
        <dbReference type="EMBL" id="SVA00801.1"/>
    </source>
</evidence>
<gene>
    <name evidence="1" type="ORF">METZ01_LOCUS53655</name>
</gene>
<organism evidence="1">
    <name type="scientific">marine metagenome</name>
    <dbReference type="NCBI Taxonomy" id="408172"/>
    <lineage>
        <taxon>unclassified sequences</taxon>
        <taxon>metagenomes</taxon>
        <taxon>ecological metagenomes</taxon>
    </lineage>
</organism>
<dbReference type="AlphaFoldDB" id="A0A381SBX3"/>
<reference evidence="1" key="1">
    <citation type="submission" date="2018-05" db="EMBL/GenBank/DDBJ databases">
        <authorList>
            <person name="Lanie J.A."/>
            <person name="Ng W.-L."/>
            <person name="Kazmierczak K.M."/>
            <person name="Andrzejewski T.M."/>
            <person name="Davidsen T.M."/>
            <person name="Wayne K.J."/>
            <person name="Tettelin H."/>
            <person name="Glass J.I."/>
            <person name="Rusch D."/>
            <person name="Podicherti R."/>
            <person name="Tsui H.-C.T."/>
            <person name="Winkler M.E."/>
        </authorList>
    </citation>
    <scope>NUCLEOTIDE SEQUENCE</scope>
</reference>
<name>A0A381SBX3_9ZZZZ</name>